<sequence length="446" mass="50166">MKKLIYIFFAFLLVGCLTNNEVDFNVPDVPPENLLYHRNDLTVAHNRAVQGDAPEVISKGTTTFDIAEVVLIEDSIRTDVPEEYNPFTIDIETGQLSLEPTDGTTLGRYHVSVMASNEAGTSNFDDAFRVMLVDKRPELSLETKKDSIILYMDEEGTPLSSQVESVSVVAEGVFLSDVQIEASPELPASTTISLDANGRFHVRGTLENEDYIISISAENEYGVSENNPSFTLYTKMLKIEERELFTMHIDQGLKPDNEDEFVFAEIDFMKIDGPALPNGQTWWNIAVDRNNHPNVDRRENFITRNYARNYDNVSTAKHVMVTPEMSSENMEVMTIDIGAVFNNITGVGGEQRIEARVVKAEDYQEALDAGSINEAYEHWTLAFNSADYQVDEKKLFIHQSIEINNPFEGEDFRVVVVYVHGLTSAVNRGYMGIDELGIRGRFLVIN</sequence>
<dbReference type="EMBL" id="JABAIL010000003">
    <property type="protein sequence ID" value="NLR91651.1"/>
    <property type="molecule type" value="Genomic_DNA"/>
</dbReference>
<evidence type="ECO:0008006" key="4">
    <source>
        <dbReference type="Google" id="ProtNLM"/>
    </source>
</evidence>
<dbReference type="Proteomes" id="UP000585050">
    <property type="component" value="Unassembled WGS sequence"/>
</dbReference>
<feature type="signal peptide" evidence="1">
    <location>
        <begin position="1"/>
        <end position="21"/>
    </location>
</feature>
<keyword evidence="1" id="KW-0732">Signal</keyword>
<keyword evidence="3" id="KW-1185">Reference proteome</keyword>
<name>A0A7X8XVV2_9BACT</name>
<feature type="chain" id="PRO_5031425266" description="Cadherin domain-containing protein" evidence="1">
    <location>
        <begin position="22"/>
        <end position="446"/>
    </location>
</feature>
<dbReference type="Gene3D" id="2.60.40.2710">
    <property type="match status" value="1"/>
</dbReference>
<evidence type="ECO:0000256" key="1">
    <source>
        <dbReference type="SAM" id="SignalP"/>
    </source>
</evidence>
<evidence type="ECO:0000313" key="3">
    <source>
        <dbReference type="Proteomes" id="UP000585050"/>
    </source>
</evidence>
<proteinExistence type="predicted"/>
<evidence type="ECO:0000313" key="2">
    <source>
        <dbReference type="EMBL" id="NLR91651.1"/>
    </source>
</evidence>
<dbReference type="RefSeq" id="WP_168882367.1">
    <property type="nucleotide sequence ID" value="NZ_JABAIL010000003.1"/>
</dbReference>
<protein>
    <recommendedName>
        <fullName evidence="4">Cadherin domain-containing protein</fullName>
    </recommendedName>
</protein>
<dbReference type="PROSITE" id="PS51257">
    <property type="entry name" value="PROKAR_LIPOPROTEIN"/>
    <property type="match status" value="1"/>
</dbReference>
<reference evidence="2 3" key="1">
    <citation type="submission" date="2020-04" db="EMBL/GenBank/DDBJ databases">
        <title>Flammeovirga sp. SR4, a novel species isolated from seawater.</title>
        <authorList>
            <person name="Wang X."/>
        </authorList>
    </citation>
    <scope>NUCLEOTIDE SEQUENCE [LARGE SCALE GENOMIC DNA]</scope>
    <source>
        <strain evidence="2 3">SR4</strain>
    </source>
</reference>
<accession>A0A7X8XVV2</accession>
<comment type="caution">
    <text evidence="2">The sequence shown here is derived from an EMBL/GenBank/DDBJ whole genome shotgun (WGS) entry which is preliminary data.</text>
</comment>
<dbReference type="AlphaFoldDB" id="A0A7X8XVV2"/>
<organism evidence="2 3">
    <name type="scientific">Flammeovirga agarivorans</name>
    <dbReference type="NCBI Taxonomy" id="2726742"/>
    <lineage>
        <taxon>Bacteria</taxon>
        <taxon>Pseudomonadati</taxon>
        <taxon>Bacteroidota</taxon>
        <taxon>Cytophagia</taxon>
        <taxon>Cytophagales</taxon>
        <taxon>Flammeovirgaceae</taxon>
        <taxon>Flammeovirga</taxon>
    </lineage>
</organism>
<gene>
    <name evidence="2" type="ORF">HGP29_10565</name>
</gene>